<protein>
    <recommendedName>
        <fullName evidence="1">Fe/B12 periplasmic-binding domain-containing protein</fullName>
    </recommendedName>
</protein>
<dbReference type="OrthoDB" id="9797850at2"/>
<comment type="caution">
    <text evidence="2">The sequence shown here is derived from an EMBL/GenBank/DDBJ whole genome shotgun (WGS) entry which is preliminary data.</text>
</comment>
<dbReference type="eggNOG" id="COG0614">
    <property type="taxonomic scope" value="Bacteria"/>
</dbReference>
<keyword evidence="3" id="KW-1185">Reference proteome</keyword>
<name>J1JVZ4_9HYPH</name>
<gene>
    <name evidence="2" type="ORF">ME5_01713</name>
</gene>
<dbReference type="PATRIC" id="fig|1094558.3.peg.1841"/>
<dbReference type="InterPro" id="IPR050902">
    <property type="entry name" value="ABC_Transporter_SBP"/>
</dbReference>
<dbReference type="PROSITE" id="PS50983">
    <property type="entry name" value="FE_B12_PBP"/>
    <property type="match status" value="1"/>
</dbReference>
<evidence type="ECO:0000313" key="2">
    <source>
        <dbReference type="EMBL" id="EJF89162.1"/>
    </source>
</evidence>
<dbReference type="EMBL" id="AIMB01000008">
    <property type="protein sequence ID" value="EJF89162.1"/>
    <property type="molecule type" value="Genomic_DNA"/>
</dbReference>
<evidence type="ECO:0000313" key="3">
    <source>
        <dbReference type="Proteomes" id="UP000008952"/>
    </source>
</evidence>
<organism evidence="2 3">
    <name type="scientific">Bartonella tamiae Th239</name>
    <dbReference type="NCBI Taxonomy" id="1094558"/>
    <lineage>
        <taxon>Bacteria</taxon>
        <taxon>Pseudomonadati</taxon>
        <taxon>Pseudomonadota</taxon>
        <taxon>Alphaproteobacteria</taxon>
        <taxon>Hyphomicrobiales</taxon>
        <taxon>Bartonellaceae</taxon>
        <taxon>Bartonella</taxon>
    </lineage>
</organism>
<sequence length="346" mass="38806">MKTTIYPIHPIFIGLYLFLAFIGLAKAEPTHYPLTLKNCNRDITFNKPPERVVAVGQNTTEILYSLGLGNKVKGTALWFQQVMPEFTAINETIDVLSNDTPSLESIVSKKPDFVTNQYEVIIGPAGAATTYQQLDDLDIPVYTSPSDCLGKDNLAGGDGLRSIPFSMEMVYQEIQELSQIFDIEERGHTLITQLKERENKAREKAARFSDQKISAVAWFSSAELKMDPFVAGQLGAPGYLFKTLNIHNIVASDHDWPMVSWETIAKKNPSIIILAEMKRRRYPGDDVHIKRQFLKNDPVLSLMDAVKQDHLVVLDAQALNGSLHTMDALELLANKIEQFGLVRKNK</sequence>
<reference evidence="2 3" key="1">
    <citation type="submission" date="2012-03" db="EMBL/GenBank/DDBJ databases">
        <title>The Genome Sequence of Bartonella tamiae Th239.</title>
        <authorList>
            <consortium name="The Broad Institute Genome Sequencing Platform"/>
            <consortium name="The Broad Institute Genome Sequencing Center for Infectious Disease"/>
            <person name="Feldgarden M."/>
            <person name="Kirby J."/>
            <person name="Kosoy M."/>
            <person name="Birtles R."/>
            <person name="Probert W.S."/>
            <person name="Chiaraviglio L."/>
            <person name="Young S.K."/>
            <person name="Zeng Q."/>
            <person name="Gargeya S."/>
            <person name="Fitzgerald M."/>
            <person name="Haas B."/>
            <person name="Abouelleil A."/>
            <person name="Alvarado L."/>
            <person name="Arachchi H.M."/>
            <person name="Berlin A."/>
            <person name="Chapman S.B."/>
            <person name="Gearin G."/>
            <person name="Goldberg J."/>
            <person name="Griggs A."/>
            <person name="Gujja S."/>
            <person name="Hansen M."/>
            <person name="Heiman D."/>
            <person name="Howarth C."/>
            <person name="Larimer J."/>
            <person name="Lui A."/>
            <person name="MacDonald P.J.P."/>
            <person name="McCowen C."/>
            <person name="Montmayeur A."/>
            <person name="Murphy C."/>
            <person name="Neiman D."/>
            <person name="Pearson M."/>
            <person name="Priest M."/>
            <person name="Roberts A."/>
            <person name="Saif S."/>
            <person name="Shea T."/>
            <person name="Sisk P."/>
            <person name="Stolte C."/>
            <person name="Sykes S."/>
            <person name="Wortman J."/>
            <person name="Nusbaum C."/>
            <person name="Birren B."/>
        </authorList>
    </citation>
    <scope>NUCLEOTIDE SEQUENCE [LARGE SCALE GENOMIC DNA]</scope>
    <source>
        <strain evidence="2 3">Th239</strain>
    </source>
</reference>
<proteinExistence type="predicted"/>
<dbReference type="HOGENOM" id="CLU_038034_7_3_5"/>
<dbReference type="Gene3D" id="3.40.50.1980">
    <property type="entry name" value="Nitrogenase molybdenum iron protein domain"/>
    <property type="match status" value="2"/>
</dbReference>
<dbReference type="SUPFAM" id="SSF53807">
    <property type="entry name" value="Helical backbone' metal receptor"/>
    <property type="match status" value="1"/>
</dbReference>
<feature type="domain" description="Fe/B12 periplasmic-binding" evidence="1">
    <location>
        <begin position="51"/>
        <end position="344"/>
    </location>
</feature>
<evidence type="ECO:0000259" key="1">
    <source>
        <dbReference type="PROSITE" id="PS50983"/>
    </source>
</evidence>
<dbReference type="PANTHER" id="PTHR30535:SF7">
    <property type="entry name" value="IRON(III) DICITRATE-BINDING PROTEIN"/>
    <property type="match status" value="1"/>
</dbReference>
<accession>J1JVZ4</accession>
<dbReference type="AlphaFoldDB" id="J1JVZ4"/>
<dbReference type="STRING" id="1094558.ME5_01713"/>
<dbReference type="Proteomes" id="UP000008952">
    <property type="component" value="Unassembled WGS sequence"/>
</dbReference>
<dbReference type="InterPro" id="IPR002491">
    <property type="entry name" value="ABC_transptr_periplasmic_BD"/>
</dbReference>
<dbReference type="Pfam" id="PF01497">
    <property type="entry name" value="Peripla_BP_2"/>
    <property type="match status" value="1"/>
</dbReference>
<dbReference type="PANTHER" id="PTHR30535">
    <property type="entry name" value="VITAMIN B12-BINDING PROTEIN"/>
    <property type="match status" value="1"/>
</dbReference>
<dbReference type="RefSeq" id="WP_008040301.1">
    <property type="nucleotide sequence ID" value="NZ_JH725147.1"/>
</dbReference>